<evidence type="ECO:0000313" key="2">
    <source>
        <dbReference type="Proteomes" id="UP000094527"/>
    </source>
</evidence>
<sequence length="96" mass="10567">MRGGSKLDTESCFGFGFLLKEALKDIRAKIEVAKGNNGKFTHNLKALLESCYMDITNRLVGDHESIQESVSFSGSLQDVSDLGMSLPTLKWNIANQ</sequence>
<evidence type="ECO:0000313" key="1">
    <source>
        <dbReference type="EMBL" id="ODM88579.1"/>
    </source>
</evidence>
<proteinExistence type="predicted"/>
<organism evidence="1 2">
    <name type="scientific">Orchesella cincta</name>
    <name type="common">Springtail</name>
    <name type="synonym">Podura cincta</name>
    <dbReference type="NCBI Taxonomy" id="48709"/>
    <lineage>
        <taxon>Eukaryota</taxon>
        <taxon>Metazoa</taxon>
        <taxon>Ecdysozoa</taxon>
        <taxon>Arthropoda</taxon>
        <taxon>Hexapoda</taxon>
        <taxon>Collembola</taxon>
        <taxon>Entomobryomorpha</taxon>
        <taxon>Entomobryoidea</taxon>
        <taxon>Orchesellidae</taxon>
        <taxon>Orchesellinae</taxon>
        <taxon>Orchesella</taxon>
    </lineage>
</organism>
<name>A0A1D2M6I3_ORCCI</name>
<dbReference type="Proteomes" id="UP000094527">
    <property type="component" value="Unassembled WGS sequence"/>
</dbReference>
<accession>A0A1D2M6I3</accession>
<gene>
    <name evidence="1" type="ORF">Ocin01_18103</name>
</gene>
<dbReference type="AlphaFoldDB" id="A0A1D2M6I3"/>
<reference evidence="1 2" key="1">
    <citation type="journal article" date="2016" name="Genome Biol. Evol.">
        <title>Gene Family Evolution Reflects Adaptation to Soil Environmental Stressors in the Genome of the Collembolan Orchesella cincta.</title>
        <authorList>
            <person name="Faddeeva-Vakhrusheva A."/>
            <person name="Derks M.F."/>
            <person name="Anvar S.Y."/>
            <person name="Agamennone V."/>
            <person name="Suring W."/>
            <person name="Smit S."/>
            <person name="van Straalen N.M."/>
            <person name="Roelofs D."/>
        </authorList>
    </citation>
    <scope>NUCLEOTIDE SEQUENCE [LARGE SCALE GENOMIC DNA]</scope>
    <source>
        <tissue evidence="1">Mixed pool</tissue>
    </source>
</reference>
<keyword evidence="2" id="KW-1185">Reference proteome</keyword>
<comment type="caution">
    <text evidence="1">The sequence shown here is derived from an EMBL/GenBank/DDBJ whole genome shotgun (WGS) entry which is preliminary data.</text>
</comment>
<dbReference type="EMBL" id="LJIJ01003417">
    <property type="protein sequence ID" value="ODM88579.1"/>
    <property type="molecule type" value="Genomic_DNA"/>
</dbReference>
<protein>
    <submittedName>
        <fullName evidence="1">Uncharacterized protein</fullName>
    </submittedName>
</protein>